<dbReference type="GeneID" id="38133737"/>
<evidence type="ECO:0000313" key="2">
    <source>
        <dbReference type="Proteomes" id="UP000253729"/>
    </source>
</evidence>
<organism evidence="1 2">
    <name type="scientific">Aspergillus welwitschiae</name>
    <dbReference type="NCBI Taxonomy" id="1341132"/>
    <lineage>
        <taxon>Eukaryota</taxon>
        <taxon>Fungi</taxon>
        <taxon>Dikarya</taxon>
        <taxon>Ascomycota</taxon>
        <taxon>Pezizomycotina</taxon>
        <taxon>Eurotiomycetes</taxon>
        <taxon>Eurotiomycetidae</taxon>
        <taxon>Eurotiales</taxon>
        <taxon>Aspergillaceae</taxon>
        <taxon>Aspergillus</taxon>
        <taxon>Aspergillus subgen. Circumdati</taxon>
    </lineage>
</organism>
<proteinExistence type="predicted"/>
<dbReference type="AlphaFoldDB" id="A0A3F3Q9C5"/>
<protein>
    <submittedName>
        <fullName evidence="1">Uncharacterized protein</fullName>
    </submittedName>
</protein>
<gene>
    <name evidence="1" type="ORF">BDQ94DRAFT_139181</name>
</gene>
<reference evidence="1 2" key="1">
    <citation type="submission" date="2018-07" db="EMBL/GenBank/DDBJ databases">
        <title>The genomes of Aspergillus section Nigri reveals drivers in fungal speciation.</title>
        <authorList>
            <consortium name="DOE Joint Genome Institute"/>
            <person name="Vesth T.C."/>
            <person name="Nybo J."/>
            <person name="Theobald S."/>
            <person name="Brandl J."/>
            <person name="Frisvad J.C."/>
            <person name="Nielsen K.F."/>
            <person name="Lyhne E.K."/>
            <person name="Kogle M.E."/>
            <person name="Kuo A."/>
            <person name="Riley R."/>
            <person name="Clum A."/>
            <person name="Nolan M."/>
            <person name="Lipzen A."/>
            <person name="Salamov A."/>
            <person name="Henrissat B."/>
            <person name="Wiebenga A."/>
            <person name="De vries R.P."/>
            <person name="Grigoriev I.V."/>
            <person name="Mortensen U.H."/>
            <person name="Andersen M.R."/>
            <person name="Baker S.E."/>
        </authorList>
    </citation>
    <scope>NUCLEOTIDE SEQUENCE [LARGE SCALE GENOMIC DNA]</scope>
    <source>
        <strain evidence="1 2">CBS 139.54b</strain>
    </source>
</reference>
<sequence>MNPLNHIPKTQVPVSNSDYYLVYHTKWSILRTTHPRKMTRATKAQTIHTKNQACMYVCLVSLMQLRTSLAVATYLAE</sequence>
<dbReference type="EMBL" id="KZ852039">
    <property type="protein sequence ID" value="RDH35753.1"/>
    <property type="molecule type" value="Genomic_DNA"/>
</dbReference>
<accession>A0A3F3Q9C5</accession>
<name>A0A3F3Q9C5_9EURO</name>
<keyword evidence="2" id="KW-1185">Reference proteome</keyword>
<evidence type="ECO:0000313" key="1">
    <source>
        <dbReference type="EMBL" id="RDH35753.1"/>
    </source>
</evidence>
<dbReference type="RefSeq" id="XP_026628775.1">
    <property type="nucleotide sequence ID" value="XM_026765381.1"/>
</dbReference>
<dbReference type="Proteomes" id="UP000253729">
    <property type="component" value="Unassembled WGS sequence"/>
</dbReference>